<organism evidence="2">
    <name type="scientific">freshwater metagenome</name>
    <dbReference type="NCBI Taxonomy" id="449393"/>
    <lineage>
        <taxon>unclassified sequences</taxon>
        <taxon>metagenomes</taxon>
        <taxon>ecological metagenomes</taxon>
    </lineage>
</organism>
<protein>
    <submittedName>
        <fullName evidence="2">Unannotated protein</fullName>
    </submittedName>
</protein>
<feature type="region of interest" description="Disordered" evidence="1">
    <location>
        <begin position="1"/>
        <end position="22"/>
    </location>
</feature>
<reference evidence="2" key="1">
    <citation type="submission" date="2020-05" db="EMBL/GenBank/DDBJ databases">
        <authorList>
            <person name="Chiriac C."/>
            <person name="Salcher M."/>
            <person name="Ghai R."/>
            <person name="Kavagutti S V."/>
        </authorList>
    </citation>
    <scope>NUCLEOTIDE SEQUENCE</scope>
</reference>
<dbReference type="EMBL" id="CAEZTD010000172">
    <property type="protein sequence ID" value="CAB4574590.1"/>
    <property type="molecule type" value="Genomic_DNA"/>
</dbReference>
<dbReference type="AlphaFoldDB" id="A0A6J6EDH4"/>
<accession>A0A6J6EDH4</accession>
<evidence type="ECO:0000256" key="1">
    <source>
        <dbReference type="SAM" id="MobiDB-lite"/>
    </source>
</evidence>
<proteinExistence type="predicted"/>
<evidence type="ECO:0000313" key="2">
    <source>
        <dbReference type="EMBL" id="CAB4574590.1"/>
    </source>
</evidence>
<sequence>MSERRKKATPAKPGRPTKPGKPAWLSRNVWTLSWVSLLQDAAGEMLYPLMPVFLNT</sequence>
<name>A0A6J6EDH4_9ZZZZ</name>
<gene>
    <name evidence="2" type="ORF">UFOPK1591_01502</name>
</gene>